<keyword evidence="6 7" id="KW-0804">Transcription</keyword>
<dbReference type="InterPro" id="IPR020603">
    <property type="entry name" value="MraZ_dom"/>
</dbReference>
<dbReference type="Gene3D" id="3.40.1550.20">
    <property type="entry name" value="Transcriptional regulator MraZ domain"/>
    <property type="match status" value="1"/>
</dbReference>
<evidence type="ECO:0000313" key="10">
    <source>
        <dbReference type="Proteomes" id="UP000177362"/>
    </source>
</evidence>
<accession>A0A1G2KSC0</accession>
<dbReference type="InterPro" id="IPR037914">
    <property type="entry name" value="SpoVT-AbrB_sf"/>
</dbReference>
<dbReference type="SUPFAM" id="SSF89447">
    <property type="entry name" value="AbrB/MazE/MraZ-like"/>
    <property type="match status" value="1"/>
</dbReference>
<reference evidence="9 10" key="1">
    <citation type="journal article" date="2016" name="Nat. Commun.">
        <title>Thousands of microbial genomes shed light on interconnected biogeochemical processes in an aquifer system.</title>
        <authorList>
            <person name="Anantharaman K."/>
            <person name="Brown C.T."/>
            <person name="Hug L.A."/>
            <person name="Sharon I."/>
            <person name="Castelle C.J."/>
            <person name="Probst A.J."/>
            <person name="Thomas B.C."/>
            <person name="Singh A."/>
            <person name="Wilkins M.J."/>
            <person name="Karaoz U."/>
            <person name="Brodie E.L."/>
            <person name="Williams K.H."/>
            <person name="Hubbard S.S."/>
            <person name="Banfield J.F."/>
        </authorList>
    </citation>
    <scope>NUCLEOTIDE SEQUENCE [LARGE SCALE GENOMIC DNA]</scope>
</reference>
<dbReference type="PROSITE" id="PS51740">
    <property type="entry name" value="SPOVT_ABRB"/>
    <property type="match status" value="2"/>
</dbReference>
<dbReference type="CDD" id="cd16321">
    <property type="entry name" value="MraZ_C"/>
    <property type="match status" value="1"/>
</dbReference>
<keyword evidence="9" id="KW-0132">Cell division</keyword>
<dbReference type="Proteomes" id="UP000177362">
    <property type="component" value="Unassembled WGS sequence"/>
</dbReference>
<keyword evidence="5 7" id="KW-0238">DNA-binding</keyword>
<evidence type="ECO:0000256" key="4">
    <source>
        <dbReference type="ARBA" id="ARBA00023015"/>
    </source>
</evidence>
<dbReference type="GO" id="GO:0009295">
    <property type="term" value="C:nucleoid"/>
    <property type="evidence" value="ECO:0007669"/>
    <property type="project" value="UniProtKB-SubCell"/>
</dbReference>
<keyword evidence="9" id="KW-0131">Cell cycle</keyword>
<evidence type="ECO:0000256" key="5">
    <source>
        <dbReference type="ARBA" id="ARBA00023125"/>
    </source>
</evidence>
<dbReference type="GO" id="GO:2000143">
    <property type="term" value="P:negative regulation of DNA-templated transcription initiation"/>
    <property type="evidence" value="ECO:0007669"/>
    <property type="project" value="TreeGrafter"/>
</dbReference>
<feature type="domain" description="SpoVT-AbrB" evidence="8">
    <location>
        <begin position="5"/>
        <end position="47"/>
    </location>
</feature>
<keyword evidence="2 7" id="KW-0963">Cytoplasm</keyword>
<dbReference type="AlphaFoldDB" id="A0A1G2KSC0"/>
<dbReference type="GO" id="GO:0005737">
    <property type="term" value="C:cytoplasm"/>
    <property type="evidence" value="ECO:0007669"/>
    <property type="project" value="UniProtKB-UniRule"/>
</dbReference>
<evidence type="ECO:0000256" key="6">
    <source>
        <dbReference type="ARBA" id="ARBA00023163"/>
    </source>
</evidence>
<evidence type="ECO:0000256" key="7">
    <source>
        <dbReference type="HAMAP-Rule" id="MF_01008"/>
    </source>
</evidence>
<dbReference type="EMBL" id="MHQJ01000016">
    <property type="protein sequence ID" value="OHA01472.1"/>
    <property type="molecule type" value="Genomic_DNA"/>
</dbReference>
<comment type="caution">
    <text evidence="9">The sequence shown here is derived from an EMBL/GenBank/DDBJ whole genome shotgun (WGS) entry which is preliminary data.</text>
</comment>
<comment type="subunit">
    <text evidence="7">Forms oligomers.</text>
</comment>
<feature type="domain" description="SpoVT-AbrB" evidence="8">
    <location>
        <begin position="76"/>
        <end position="119"/>
    </location>
</feature>
<dbReference type="Pfam" id="PF02381">
    <property type="entry name" value="MraZ"/>
    <property type="match status" value="2"/>
</dbReference>
<dbReference type="GO" id="GO:0051301">
    <property type="term" value="P:cell division"/>
    <property type="evidence" value="ECO:0007669"/>
    <property type="project" value="UniProtKB-KW"/>
</dbReference>
<evidence type="ECO:0000256" key="1">
    <source>
        <dbReference type="ARBA" id="ARBA00013860"/>
    </source>
</evidence>
<comment type="similarity">
    <text evidence="7">Belongs to the MraZ family.</text>
</comment>
<evidence type="ECO:0000313" key="9">
    <source>
        <dbReference type="EMBL" id="OHA01472.1"/>
    </source>
</evidence>
<evidence type="ECO:0000256" key="2">
    <source>
        <dbReference type="ARBA" id="ARBA00022490"/>
    </source>
</evidence>
<keyword evidence="4 7" id="KW-0805">Transcription regulation</keyword>
<protein>
    <recommendedName>
        <fullName evidence="1 7">Transcriptional regulator MraZ</fullName>
    </recommendedName>
</protein>
<dbReference type="PANTHER" id="PTHR34701">
    <property type="entry name" value="TRANSCRIPTIONAL REGULATOR MRAZ"/>
    <property type="match status" value="1"/>
</dbReference>
<dbReference type="InterPro" id="IPR007159">
    <property type="entry name" value="SpoVT-AbrB_dom"/>
</dbReference>
<organism evidence="9 10">
    <name type="scientific">Candidatus Sungbacteria bacterium RIFCSPHIGHO2_02_FULL_49_12</name>
    <dbReference type="NCBI Taxonomy" id="1802271"/>
    <lineage>
        <taxon>Bacteria</taxon>
        <taxon>Candidatus Sungiibacteriota</taxon>
    </lineage>
</organism>
<dbReference type="InterPro" id="IPR003444">
    <property type="entry name" value="MraZ"/>
</dbReference>
<evidence type="ECO:0000259" key="8">
    <source>
        <dbReference type="PROSITE" id="PS51740"/>
    </source>
</evidence>
<name>A0A1G2KSC0_9BACT</name>
<keyword evidence="3" id="KW-0677">Repeat</keyword>
<dbReference type="GO" id="GO:0003700">
    <property type="term" value="F:DNA-binding transcription factor activity"/>
    <property type="evidence" value="ECO:0007669"/>
    <property type="project" value="UniProtKB-UniRule"/>
</dbReference>
<proteinExistence type="inferred from homology"/>
<dbReference type="PANTHER" id="PTHR34701:SF1">
    <property type="entry name" value="TRANSCRIPTIONAL REGULATOR MRAZ"/>
    <property type="match status" value="1"/>
</dbReference>
<gene>
    <name evidence="7" type="primary">mraZ</name>
    <name evidence="9" type="ORF">A3C11_02495</name>
</gene>
<dbReference type="STRING" id="1802271.A3C11_02495"/>
<dbReference type="InterPro" id="IPR038619">
    <property type="entry name" value="MraZ_sf"/>
</dbReference>
<dbReference type="GO" id="GO:0000976">
    <property type="term" value="F:transcription cis-regulatory region binding"/>
    <property type="evidence" value="ECO:0007669"/>
    <property type="project" value="TreeGrafter"/>
</dbReference>
<dbReference type="HAMAP" id="MF_01008">
    <property type="entry name" value="MraZ"/>
    <property type="match status" value="1"/>
</dbReference>
<comment type="subcellular location">
    <subcellularLocation>
        <location evidence="7">Cytoplasm</location>
        <location evidence="7">Nucleoid</location>
    </subcellularLocation>
</comment>
<dbReference type="InterPro" id="IPR035642">
    <property type="entry name" value="MraZ_N"/>
</dbReference>
<sequence length="144" mass="16309">MFIGEYQHAMDEKGRVAIPVKFRKSLAGGVVVTRGIEAHLYIYPKDIWETLALKLSQLPINQANSRAFSRHMLGGAVEAEIDSQGRILIPEFLRQHAAIKNNAVMVGLYDKIEVWAKERWEEYRAKTESNTENIAEQLGELGAR</sequence>
<dbReference type="InterPro" id="IPR035644">
    <property type="entry name" value="MraZ_C"/>
</dbReference>
<evidence type="ECO:0000256" key="3">
    <source>
        <dbReference type="ARBA" id="ARBA00022737"/>
    </source>
</evidence>
<dbReference type="NCBIfam" id="TIGR00242">
    <property type="entry name" value="division/cell wall cluster transcriptional repressor MraZ"/>
    <property type="match status" value="1"/>
</dbReference>
<dbReference type="CDD" id="cd16320">
    <property type="entry name" value="MraZ_N"/>
    <property type="match status" value="1"/>
</dbReference>